<evidence type="ECO:0000313" key="7">
    <source>
        <dbReference type="EMBL" id="VEL19328.1"/>
    </source>
</evidence>
<dbReference type="GO" id="GO:0006431">
    <property type="term" value="P:methionyl-tRNA aminoacylation"/>
    <property type="evidence" value="ECO:0007669"/>
    <property type="project" value="TreeGrafter"/>
</dbReference>
<keyword evidence="2" id="KW-0547">Nucleotide-binding</keyword>
<dbReference type="PANTHER" id="PTHR43326">
    <property type="entry name" value="METHIONYL-TRNA SYNTHETASE"/>
    <property type="match status" value="1"/>
</dbReference>
<feature type="domain" description="Methionyl/Leucyl tRNA synthetase" evidence="6">
    <location>
        <begin position="6"/>
        <end position="165"/>
    </location>
</feature>
<reference evidence="7" key="1">
    <citation type="submission" date="2018-11" db="EMBL/GenBank/DDBJ databases">
        <authorList>
            <consortium name="Pathogen Informatics"/>
        </authorList>
    </citation>
    <scope>NUCLEOTIDE SEQUENCE</scope>
</reference>
<keyword evidence="1" id="KW-0436">Ligase</keyword>
<dbReference type="Pfam" id="PF09334">
    <property type="entry name" value="tRNA-synt_1g"/>
    <property type="match status" value="1"/>
</dbReference>
<comment type="caution">
    <text evidence="7">The sequence shown here is derived from an EMBL/GenBank/DDBJ whole genome shotgun (WGS) entry which is preliminary data.</text>
</comment>
<protein>
    <recommendedName>
        <fullName evidence="6">Methionyl/Leucyl tRNA synthetase domain-containing protein</fullName>
    </recommendedName>
</protein>
<dbReference type="SUPFAM" id="SSF52374">
    <property type="entry name" value="Nucleotidylyl transferase"/>
    <property type="match status" value="1"/>
</dbReference>
<evidence type="ECO:0000256" key="1">
    <source>
        <dbReference type="ARBA" id="ARBA00022598"/>
    </source>
</evidence>
<keyword evidence="5" id="KW-0030">Aminoacyl-tRNA synthetase</keyword>
<gene>
    <name evidence="7" type="ORF">PXEA_LOCUS12768</name>
</gene>
<dbReference type="GO" id="GO:0004825">
    <property type="term" value="F:methionine-tRNA ligase activity"/>
    <property type="evidence" value="ECO:0007669"/>
    <property type="project" value="InterPro"/>
</dbReference>
<evidence type="ECO:0000256" key="2">
    <source>
        <dbReference type="ARBA" id="ARBA00022741"/>
    </source>
</evidence>
<evidence type="ECO:0000313" key="8">
    <source>
        <dbReference type="Proteomes" id="UP000784294"/>
    </source>
</evidence>
<evidence type="ECO:0000256" key="5">
    <source>
        <dbReference type="ARBA" id="ARBA00023146"/>
    </source>
</evidence>
<dbReference type="Gene3D" id="2.170.220.10">
    <property type="match status" value="2"/>
</dbReference>
<proteinExistence type="predicted"/>
<evidence type="ECO:0000256" key="3">
    <source>
        <dbReference type="ARBA" id="ARBA00022840"/>
    </source>
</evidence>
<keyword evidence="3" id="KW-0067">ATP-binding</keyword>
<dbReference type="OrthoDB" id="5844513at2759"/>
<name>A0A448WSR4_9PLAT</name>
<dbReference type="PANTHER" id="PTHR43326:SF1">
    <property type="entry name" value="METHIONINE--TRNA LIGASE, MITOCHONDRIAL"/>
    <property type="match status" value="1"/>
</dbReference>
<accession>A0A448WSR4</accession>
<keyword evidence="8" id="KW-1185">Reference proteome</keyword>
<evidence type="ECO:0000259" key="6">
    <source>
        <dbReference type="Pfam" id="PF09334"/>
    </source>
</evidence>
<dbReference type="AlphaFoldDB" id="A0A448WSR4"/>
<organism evidence="7 8">
    <name type="scientific">Protopolystoma xenopodis</name>
    <dbReference type="NCBI Taxonomy" id="117903"/>
    <lineage>
        <taxon>Eukaryota</taxon>
        <taxon>Metazoa</taxon>
        <taxon>Spiralia</taxon>
        <taxon>Lophotrochozoa</taxon>
        <taxon>Platyhelminthes</taxon>
        <taxon>Monogenea</taxon>
        <taxon>Polyopisthocotylea</taxon>
        <taxon>Polystomatidea</taxon>
        <taxon>Polystomatidae</taxon>
        <taxon>Protopolystoma</taxon>
    </lineage>
</organism>
<dbReference type="GO" id="GO:0005524">
    <property type="term" value="F:ATP binding"/>
    <property type="evidence" value="ECO:0007669"/>
    <property type="project" value="UniProtKB-KW"/>
</dbReference>
<dbReference type="EMBL" id="CAAALY010041086">
    <property type="protein sequence ID" value="VEL19328.1"/>
    <property type="molecule type" value="Genomic_DNA"/>
</dbReference>
<dbReference type="InterPro" id="IPR023457">
    <property type="entry name" value="Met-tRNA_synth_2"/>
</dbReference>
<keyword evidence="4" id="KW-0648">Protein biosynthesis</keyword>
<evidence type="ECO:0000256" key="4">
    <source>
        <dbReference type="ARBA" id="ARBA00022917"/>
    </source>
</evidence>
<dbReference type="InterPro" id="IPR015413">
    <property type="entry name" value="Methionyl/Leucyl_tRNA_Synth"/>
</dbReference>
<dbReference type="Proteomes" id="UP000784294">
    <property type="component" value="Unassembled WGS sequence"/>
</dbReference>
<sequence>MSSTVSCLQTRLSATNDIYWGEYSGWYARRDEAFYADHEVVSMADFTAHGGNSCSHVPSLAHLSAKHLVMQGRSTSSELASQMVSRDTGAPVEWLQEETCFFRLTSYRNRLHAWLDSGVFSANSSSQAMWKKRAHELVDSSGDLSVSRPNDRLNWALSVPGTNGKHKVLLFATIRSSANLF</sequence>